<keyword evidence="2" id="KW-1185">Reference proteome</keyword>
<comment type="caution">
    <text evidence="1">The sequence shown here is derived from an EMBL/GenBank/DDBJ whole genome shotgun (WGS) entry which is preliminary data.</text>
</comment>
<dbReference type="PANTHER" id="PTHR33233:SF17">
    <property type="entry name" value="DUF4283 DOMAIN-CONTAINING PROTEIN"/>
    <property type="match status" value="1"/>
</dbReference>
<sequence>MCNSTAKSDPPTPSQIQSSFTQLVDPNEGTKLNLVRTELINGIKSAKLVKSDVENEVLYWQNSVLCTVLGANPPLEDMKGFLKRIWENFDIDKILYGIESLSKIGSVLGIPIKTDEFTKDKQVLRYTRLLIQMPIDGPFLDHIDFFNDEDVLIRQQVTSEWLPTKCTHCAMLGHSVDVCKKKEVIRTEWRKIQKPQTPTNPTPLIAPVNAPNDQNTEIPSSHAKTDRVAVPIHSQPGDFILVTKGASPSRLSETAAPSLALHHNSFNALNDVPNLVLLQREDPNSTLPHGTHC</sequence>
<dbReference type="AlphaFoldDB" id="A0A9Q1JMG0"/>
<organism evidence="1 2">
    <name type="scientific">Carnegiea gigantea</name>
    <dbReference type="NCBI Taxonomy" id="171969"/>
    <lineage>
        <taxon>Eukaryota</taxon>
        <taxon>Viridiplantae</taxon>
        <taxon>Streptophyta</taxon>
        <taxon>Embryophyta</taxon>
        <taxon>Tracheophyta</taxon>
        <taxon>Spermatophyta</taxon>
        <taxon>Magnoliopsida</taxon>
        <taxon>eudicotyledons</taxon>
        <taxon>Gunneridae</taxon>
        <taxon>Pentapetalae</taxon>
        <taxon>Caryophyllales</taxon>
        <taxon>Cactineae</taxon>
        <taxon>Cactaceae</taxon>
        <taxon>Cactoideae</taxon>
        <taxon>Echinocereeae</taxon>
        <taxon>Carnegiea</taxon>
    </lineage>
</organism>
<dbReference type="EMBL" id="JAKOGI010001694">
    <property type="protein sequence ID" value="KAJ8424385.1"/>
    <property type="molecule type" value="Genomic_DNA"/>
</dbReference>
<dbReference type="Proteomes" id="UP001153076">
    <property type="component" value="Unassembled WGS sequence"/>
</dbReference>
<evidence type="ECO:0008006" key="3">
    <source>
        <dbReference type="Google" id="ProtNLM"/>
    </source>
</evidence>
<protein>
    <recommendedName>
        <fullName evidence="3">DUF4283 domain-containing protein</fullName>
    </recommendedName>
</protein>
<evidence type="ECO:0000313" key="1">
    <source>
        <dbReference type="EMBL" id="KAJ8424385.1"/>
    </source>
</evidence>
<proteinExistence type="predicted"/>
<gene>
    <name evidence="1" type="ORF">Cgig2_000586</name>
</gene>
<dbReference type="OrthoDB" id="425619at2759"/>
<dbReference type="PANTHER" id="PTHR33233">
    <property type="entry name" value="ENDONUCLEASE/EXONUCLEASE/PHOSPHATASE"/>
    <property type="match status" value="1"/>
</dbReference>
<reference evidence="1" key="1">
    <citation type="submission" date="2022-04" db="EMBL/GenBank/DDBJ databases">
        <title>Carnegiea gigantea Genome sequencing and assembly v2.</title>
        <authorList>
            <person name="Copetti D."/>
            <person name="Sanderson M.J."/>
            <person name="Burquez A."/>
            <person name="Wojciechowski M.F."/>
        </authorList>
    </citation>
    <scope>NUCLEOTIDE SEQUENCE</scope>
    <source>
        <strain evidence="1">SGP5-SGP5p</strain>
        <tissue evidence="1">Aerial part</tissue>
    </source>
</reference>
<name>A0A9Q1JMG0_9CARY</name>
<evidence type="ECO:0000313" key="2">
    <source>
        <dbReference type="Proteomes" id="UP001153076"/>
    </source>
</evidence>
<accession>A0A9Q1JMG0</accession>